<feature type="transmembrane region" description="Helical" evidence="6">
    <location>
        <begin position="178"/>
        <end position="198"/>
    </location>
</feature>
<feature type="transmembrane region" description="Helical" evidence="6">
    <location>
        <begin position="13"/>
        <end position="31"/>
    </location>
</feature>
<keyword evidence="9" id="KW-1185">Reference proteome</keyword>
<keyword evidence="2 6" id="KW-0812">Transmembrane</keyword>
<evidence type="ECO:0000256" key="2">
    <source>
        <dbReference type="ARBA" id="ARBA00022692"/>
    </source>
</evidence>
<dbReference type="EMBL" id="LN649232">
    <property type="protein sequence ID" value="CEI39739.1"/>
    <property type="molecule type" value="Genomic_DNA"/>
</dbReference>
<keyword evidence="4 6" id="KW-0472">Membrane</keyword>
<keyword evidence="3 6" id="KW-1133">Transmembrane helix</keyword>
<evidence type="ECO:0000256" key="5">
    <source>
        <dbReference type="ARBA" id="ARBA00038359"/>
    </source>
</evidence>
<evidence type="ECO:0000256" key="1">
    <source>
        <dbReference type="ARBA" id="ARBA00004141"/>
    </source>
</evidence>
<evidence type="ECO:0000313" key="8">
    <source>
        <dbReference type="EMBL" id="CEI39739.1"/>
    </source>
</evidence>
<evidence type="ECO:0000256" key="6">
    <source>
        <dbReference type="SAM" id="Phobius"/>
    </source>
</evidence>
<evidence type="ECO:0000256" key="4">
    <source>
        <dbReference type="ARBA" id="ARBA00023136"/>
    </source>
</evidence>
<protein>
    <recommendedName>
        <fullName evidence="7">Rhodopsin domain-containing protein</fullName>
    </recommendedName>
</protein>
<reference evidence="9" key="1">
    <citation type="submission" date="2014-10" db="EMBL/GenBank/DDBJ databases">
        <authorList>
            <person name="King R."/>
        </authorList>
    </citation>
    <scope>NUCLEOTIDE SEQUENCE [LARGE SCALE GENOMIC DNA]</scope>
    <source>
        <strain evidence="9">A3/5</strain>
    </source>
</reference>
<feature type="transmembrane region" description="Helical" evidence="6">
    <location>
        <begin position="43"/>
        <end position="68"/>
    </location>
</feature>
<dbReference type="InterPro" id="IPR049326">
    <property type="entry name" value="Rhodopsin_dom_fungi"/>
</dbReference>
<comment type="similarity">
    <text evidence="5">Belongs to the SAT4 family.</text>
</comment>
<dbReference type="Pfam" id="PF20684">
    <property type="entry name" value="Fung_rhodopsin"/>
    <property type="match status" value="1"/>
</dbReference>
<dbReference type="Proteomes" id="UP000245910">
    <property type="component" value="Chromosome IIII"/>
</dbReference>
<evidence type="ECO:0000313" key="9">
    <source>
        <dbReference type="Proteomes" id="UP000245910"/>
    </source>
</evidence>
<accession>A0A2L2T3D4</accession>
<proteinExistence type="inferred from homology"/>
<feature type="transmembrane region" description="Helical" evidence="6">
    <location>
        <begin position="249"/>
        <end position="267"/>
    </location>
</feature>
<feature type="domain" description="Rhodopsin" evidence="7">
    <location>
        <begin position="25"/>
        <end position="268"/>
    </location>
</feature>
<name>A0A2L2T3D4_9HYPO</name>
<dbReference type="GO" id="GO:0016020">
    <property type="term" value="C:membrane"/>
    <property type="evidence" value="ECO:0007669"/>
    <property type="project" value="UniProtKB-SubCell"/>
</dbReference>
<evidence type="ECO:0000259" key="7">
    <source>
        <dbReference type="Pfam" id="PF20684"/>
    </source>
</evidence>
<dbReference type="OrthoDB" id="5273647at2759"/>
<feature type="transmembrane region" description="Helical" evidence="6">
    <location>
        <begin position="88"/>
        <end position="107"/>
    </location>
</feature>
<evidence type="ECO:0000256" key="3">
    <source>
        <dbReference type="ARBA" id="ARBA00022989"/>
    </source>
</evidence>
<feature type="transmembrane region" description="Helical" evidence="6">
    <location>
        <begin position="210"/>
        <end position="229"/>
    </location>
</feature>
<dbReference type="InterPro" id="IPR052337">
    <property type="entry name" value="SAT4-like"/>
</dbReference>
<comment type="subcellular location">
    <subcellularLocation>
        <location evidence="1">Membrane</location>
        <topology evidence="1">Multi-pass membrane protein</topology>
    </subcellularLocation>
</comment>
<organism evidence="8 9">
    <name type="scientific">Fusarium venenatum</name>
    <dbReference type="NCBI Taxonomy" id="56646"/>
    <lineage>
        <taxon>Eukaryota</taxon>
        <taxon>Fungi</taxon>
        <taxon>Dikarya</taxon>
        <taxon>Ascomycota</taxon>
        <taxon>Pezizomycotina</taxon>
        <taxon>Sordariomycetes</taxon>
        <taxon>Hypocreomycetidae</taxon>
        <taxon>Hypocreales</taxon>
        <taxon>Nectriaceae</taxon>
        <taxon>Fusarium</taxon>
    </lineage>
</organism>
<sequence>MAPGASDLLIMEWTLISLSTLVIAARIWLRLVLQKQRLLGSDVWMTSAWAMGIITASFCITYVHMGVMEEGIRPDLQNFKASQDRKELIRMLLWISALPFIMSFYLCKAALLCVYHQVIPRFMTKRRTFLWATVCYVAASFVVTTVLLFTICTPVSRWWTSNHNDICERDSVRSFFRVIWALNFSSDIFIFVLPWLIVPDLMIKGWLRAGVYFTFLLGLINMSLSIVRYVKVYTGGQVSLITLHFWNSLDLYIGLVIACLPALRPYFKYAAESRAFTYMKSRTGGTRGNTQYTANSTTASSHAVKLSHVQPKGPFDVSTDRVSQLSLVHVRPEDEERYY</sequence>
<dbReference type="STRING" id="56646.A0A2L2T3D4"/>
<dbReference type="PANTHER" id="PTHR33048">
    <property type="entry name" value="PTH11-LIKE INTEGRAL MEMBRANE PROTEIN (AFU_ORTHOLOGUE AFUA_5G11245)"/>
    <property type="match status" value="1"/>
</dbReference>
<dbReference type="AlphaFoldDB" id="A0A2L2T3D4"/>
<dbReference type="PANTHER" id="PTHR33048:SF92">
    <property type="entry name" value="INTEGRAL MEMBRANE PROTEIN"/>
    <property type="match status" value="1"/>
</dbReference>
<feature type="transmembrane region" description="Helical" evidence="6">
    <location>
        <begin position="128"/>
        <end position="151"/>
    </location>
</feature>